<feature type="domain" description="Glycoside hydrolase family 57 N-terminal" evidence="3">
    <location>
        <begin position="7"/>
        <end position="270"/>
    </location>
</feature>
<dbReference type="SUPFAM" id="SSF88713">
    <property type="entry name" value="Glycoside hydrolase/deacetylase"/>
    <property type="match status" value="1"/>
</dbReference>
<evidence type="ECO:0000313" key="7">
    <source>
        <dbReference type="Proteomes" id="UP000736328"/>
    </source>
</evidence>
<comment type="similarity">
    <text evidence="1">Belongs to the glycosyl hydrolase 57 family.</text>
</comment>
<comment type="caution">
    <text evidence="6">The sequence shown here is derived from an EMBL/GenBank/DDBJ whole genome shotgun (WGS) entry which is preliminary data.</text>
</comment>
<dbReference type="Gene3D" id="3.20.110.20">
    <property type="match status" value="1"/>
</dbReference>
<dbReference type="PANTHER" id="PTHR36306">
    <property type="entry name" value="ALPHA-AMYLASE-RELATED-RELATED"/>
    <property type="match status" value="1"/>
</dbReference>
<feature type="domain" description="Alpha-amylase/4-alpha-glucanotransferase C-terminal" evidence="5">
    <location>
        <begin position="404"/>
        <end position="674"/>
    </location>
</feature>
<dbReference type="GO" id="GO:0003824">
    <property type="term" value="F:catalytic activity"/>
    <property type="evidence" value="ECO:0007669"/>
    <property type="project" value="InterPro"/>
</dbReference>
<evidence type="ECO:0000313" key="6">
    <source>
        <dbReference type="EMBL" id="MBI4726831.1"/>
    </source>
</evidence>
<dbReference type="Pfam" id="PF09095">
    <property type="entry name" value="AmyA-gluTrfs_C"/>
    <property type="match status" value="1"/>
</dbReference>
<dbReference type="InterPro" id="IPR015178">
    <property type="entry name" value="A-amylase/a-glucTrfase_central"/>
</dbReference>
<evidence type="ECO:0000256" key="2">
    <source>
        <dbReference type="ARBA" id="ARBA00023277"/>
    </source>
</evidence>
<dbReference type="InterPro" id="IPR052046">
    <property type="entry name" value="GH57_Enzymes"/>
</dbReference>
<evidence type="ECO:0000259" key="4">
    <source>
        <dbReference type="Pfam" id="PF09094"/>
    </source>
</evidence>
<sequence>MSKLKFIFGVHNHQPVGNFDFVFEDAYQKAYKPFLDLVAGHPWFRFTLHNSGCLWEWLEQHHPEYLDQLGQMVRAGQMELLGGGFYEPIMPAIPDRDKQGQLNMMSEFLKNRFGRAPAGAWLAERVWEPGLASVLADAGIKYTVLDDYHFKCSGKTDEDLNGHYITEDQGKPLAVFPISQKLRYLAPFHNVDEVISHLKSLRQPDRDALAILADDGEKFGVWPGTHELAYEKGWLKNFLNELDKNREWLELVTFSQALETIPAKGRIYLPTASYAEMGEWALEPKAEAVYSELAQRLKAEGSYPRYSPFVKGGTWRDFLTKYPESNNIYRKMLSVSAKAAGQGPEVLRELYRGQCNCGYWHGVFGGLYLPHLRESLYRHLIRAENLMEANSQTVVPVFEIREFDFDGNGQNEVELSNRYNRLYLSPAAGGSLLEWDVKEKEINLFDTLARRPESYHRNISQSAGQGQAQGKSIHEMVVSKEDGLQDILFYDSFRRVGLVDHLLGPETDLESFFRNCHQEQETGLVGAWFHKTYREAEQVTVELTKPIKDLTITKKIIFGVGRLFAVEYNWVNRGPSEMDIWPGIEFNFGLLSSGFGRHCRSLSQILSTEALNVRVQDQEISQLSVIDDHRGLTIDFDLSQAWDLWRFPVETVSQSESGLERNYQCSCFLWHKRIRLSPGRPQTLNITLEHKPV</sequence>
<proteinExistence type="inferred from homology"/>
<dbReference type="InterPro" id="IPR011013">
    <property type="entry name" value="Gal_mutarotase_sf_dom"/>
</dbReference>
<evidence type="ECO:0000259" key="3">
    <source>
        <dbReference type="Pfam" id="PF03065"/>
    </source>
</evidence>
<dbReference type="SUPFAM" id="SSF88688">
    <property type="entry name" value="Families 57/38 glycoside transferase middle domain"/>
    <property type="match status" value="1"/>
</dbReference>
<dbReference type="Proteomes" id="UP000736328">
    <property type="component" value="Unassembled WGS sequence"/>
</dbReference>
<dbReference type="Pfam" id="PF09094">
    <property type="entry name" value="AmyA-A_glucT_m"/>
    <property type="match status" value="1"/>
</dbReference>
<evidence type="ECO:0000256" key="1">
    <source>
        <dbReference type="ARBA" id="ARBA00006821"/>
    </source>
</evidence>
<feature type="domain" description="Alpha-amylase/4-alpha-glucanotransferase central" evidence="4">
    <location>
        <begin position="313"/>
        <end position="386"/>
    </location>
</feature>
<organism evidence="6 7">
    <name type="scientific">candidate division TA06 bacterium</name>
    <dbReference type="NCBI Taxonomy" id="2250710"/>
    <lineage>
        <taxon>Bacteria</taxon>
        <taxon>Bacteria division TA06</taxon>
    </lineage>
</organism>
<protein>
    <submittedName>
        <fullName evidence="6">DUF1926 domain-containing protein</fullName>
    </submittedName>
</protein>
<dbReference type="CDD" id="cd10793">
    <property type="entry name" value="GH57N_TLGT_like"/>
    <property type="match status" value="1"/>
</dbReference>
<evidence type="ECO:0000259" key="5">
    <source>
        <dbReference type="Pfam" id="PF09095"/>
    </source>
</evidence>
<dbReference type="InterPro" id="IPR011330">
    <property type="entry name" value="Glyco_hydro/deAcase_b/a-brl"/>
</dbReference>
<dbReference type="AlphaFoldDB" id="A0A933MKW3"/>
<reference evidence="6" key="1">
    <citation type="submission" date="2020-07" db="EMBL/GenBank/DDBJ databases">
        <title>Huge and variable diversity of episymbiotic CPR bacteria and DPANN archaea in groundwater ecosystems.</title>
        <authorList>
            <person name="He C.Y."/>
            <person name="Keren R."/>
            <person name="Whittaker M."/>
            <person name="Farag I.F."/>
            <person name="Doudna J."/>
            <person name="Cate J.H.D."/>
            <person name="Banfield J.F."/>
        </authorList>
    </citation>
    <scope>NUCLEOTIDE SEQUENCE</scope>
    <source>
        <strain evidence="6">NC_groundwater_1520_Pr4_B-0.1um_53_5</strain>
    </source>
</reference>
<name>A0A933MKW3_UNCT6</name>
<keyword evidence="2" id="KW-0119">Carbohydrate metabolism</keyword>
<dbReference type="InterPro" id="IPR014718">
    <property type="entry name" value="GH-type_carb-bd"/>
</dbReference>
<dbReference type="GO" id="GO:0005975">
    <property type="term" value="P:carbohydrate metabolic process"/>
    <property type="evidence" value="ECO:0007669"/>
    <property type="project" value="InterPro"/>
</dbReference>
<dbReference type="Gene3D" id="2.70.98.10">
    <property type="match status" value="1"/>
</dbReference>
<accession>A0A933MKW3</accession>
<dbReference type="SUPFAM" id="SSF74650">
    <property type="entry name" value="Galactose mutarotase-like"/>
    <property type="match status" value="1"/>
</dbReference>
<dbReference type="Pfam" id="PF03065">
    <property type="entry name" value="Glyco_hydro_57"/>
    <property type="match status" value="1"/>
</dbReference>
<dbReference type="InterPro" id="IPR028995">
    <property type="entry name" value="Glyco_hydro_57/38_cen_sf"/>
</dbReference>
<dbReference type="EMBL" id="JACQXR010000084">
    <property type="protein sequence ID" value="MBI4726831.1"/>
    <property type="molecule type" value="Genomic_DNA"/>
</dbReference>
<dbReference type="PANTHER" id="PTHR36306:SF1">
    <property type="entry name" value="ALPHA-AMYLASE-RELATED"/>
    <property type="match status" value="1"/>
</dbReference>
<gene>
    <name evidence="6" type="ORF">HY768_06360</name>
</gene>
<dbReference type="InterPro" id="IPR015179">
    <property type="entry name" value="A-amylase/a-glucTrfase_C"/>
</dbReference>
<dbReference type="GO" id="GO:0030246">
    <property type="term" value="F:carbohydrate binding"/>
    <property type="evidence" value="ECO:0007669"/>
    <property type="project" value="InterPro"/>
</dbReference>
<dbReference type="InterPro" id="IPR004300">
    <property type="entry name" value="Glyco_hydro_57_N"/>
</dbReference>